<evidence type="ECO:0000259" key="7">
    <source>
        <dbReference type="Pfam" id="PF14824"/>
    </source>
</evidence>
<dbReference type="InterPro" id="IPR006367">
    <property type="entry name" value="Sirohaem_synthase_N"/>
</dbReference>
<dbReference type="RefSeq" id="WP_048680820.1">
    <property type="nucleotide sequence ID" value="NZ_CCXW01000001.1"/>
</dbReference>
<dbReference type="EC" id="1.3.1.76" evidence="2"/>
<dbReference type="InterPro" id="IPR028161">
    <property type="entry name" value="Met8-like"/>
</dbReference>
<dbReference type="Pfam" id="PF14824">
    <property type="entry name" value="Sirohm_synth_M"/>
    <property type="match status" value="1"/>
</dbReference>
<evidence type="ECO:0000256" key="4">
    <source>
        <dbReference type="ARBA" id="ARBA00023027"/>
    </source>
</evidence>
<dbReference type="SUPFAM" id="SSF75615">
    <property type="entry name" value="Siroheme synthase middle domains-like"/>
    <property type="match status" value="1"/>
</dbReference>
<proteinExistence type="predicted"/>
<name>A0AAN2PI86_9BACI</name>
<comment type="catalytic activity">
    <reaction evidence="6">
        <text>precorrin-2 + NAD(+) = sirohydrochlorin + NADH + 2 H(+)</text>
        <dbReference type="Rhea" id="RHEA:15613"/>
        <dbReference type="ChEBI" id="CHEBI:15378"/>
        <dbReference type="ChEBI" id="CHEBI:57540"/>
        <dbReference type="ChEBI" id="CHEBI:57945"/>
        <dbReference type="ChEBI" id="CHEBI:58351"/>
        <dbReference type="ChEBI" id="CHEBI:58827"/>
        <dbReference type="EC" id="1.3.1.76"/>
    </reaction>
</comment>
<evidence type="ECO:0000256" key="5">
    <source>
        <dbReference type="ARBA" id="ARBA00023244"/>
    </source>
</evidence>
<dbReference type="NCBIfam" id="TIGR01470">
    <property type="entry name" value="cysG_Nterm"/>
    <property type="match status" value="1"/>
</dbReference>
<dbReference type="InterPro" id="IPR042518">
    <property type="entry name" value="SirC_C"/>
</dbReference>
<organism evidence="8 9">
    <name type="scientific">Peribacillus simplex</name>
    <dbReference type="NCBI Taxonomy" id="1478"/>
    <lineage>
        <taxon>Bacteria</taxon>
        <taxon>Bacillati</taxon>
        <taxon>Bacillota</taxon>
        <taxon>Bacilli</taxon>
        <taxon>Bacillales</taxon>
        <taxon>Bacillaceae</taxon>
        <taxon>Peribacillus</taxon>
    </lineage>
</organism>
<protein>
    <recommendedName>
        <fullName evidence="2">precorrin-2 dehydrogenase</fullName>
        <ecNumber evidence="2">1.3.1.76</ecNumber>
    </recommendedName>
</protein>
<dbReference type="Pfam" id="PF22440">
    <property type="entry name" value="SirC_C"/>
    <property type="match status" value="1"/>
</dbReference>
<dbReference type="Pfam" id="PF13241">
    <property type="entry name" value="NAD_binding_7"/>
    <property type="match status" value="1"/>
</dbReference>
<dbReference type="AlphaFoldDB" id="A0AAN2PI86"/>
<comment type="pathway">
    <text evidence="1">Porphyrin-containing compound metabolism; siroheme biosynthesis; sirohydrochlorin from precorrin-2: step 1/1.</text>
</comment>
<comment type="caution">
    <text evidence="8">The sequence shown here is derived from an EMBL/GenBank/DDBJ whole genome shotgun (WGS) entry which is preliminary data.</text>
</comment>
<dbReference type="EMBL" id="CCXW01000001">
    <property type="protein sequence ID" value="CEG32766.1"/>
    <property type="molecule type" value="Genomic_DNA"/>
</dbReference>
<dbReference type="SUPFAM" id="SSF51735">
    <property type="entry name" value="NAD(P)-binding Rossmann-fold domains"/>
    <property type="match status" value="1"/>
</dbReference>
<dbReference type="Gene3D" id="3.40.50.720">
    <property type="entry name" value="NAD(P)-binding Rossmann-like Domain"/>
    <property type="match status" value="1"/>
</dbReference>
<evidence type="ECO:0000256" key="1">
    <source>
        <dbReference type="ARBA" id="ARBA00005010"/>
    </source>
</evidence>
<evidence type="ECO:0000313" key="8">
    <source>
        <dbReference type="EMBL" id="CEG32766.1"/>
    </source>
</evidence>
<sequence length="210" mass="23668">MYPITLNIENRKCVIIGGGKIAYFKAGPLLEAGAEVTVVSPEICTSFQVLEKEGKIRVLLKEVEETDYKDAFLIIVATNSTEVNERVYENASESQLVNVISNHELGNFHIPATLNRGMLSISVSTNGASPTLAKKIRNDLGKVYDESYEEYLEFLFEARMIIKNGSFSKEEKSKLLKDSIEDIYKYSLKERYRFLARLLPVEAEENISLG</sequence>
<dbReference type="GO" id="GO:0004325">
    <property type="term" value="F:ferrochelatase activity"/>
    <property type="evidence" value="ECO:0007669"/>
    <property type="project" value="InterPro"/>
</dbReference>
<dbReference type="PANTHER" id="PTHR35330">
    <property type="entry name" value="SIROHEME BIOSYNTHESIS PROTEIN MET8"/>
    <property type="match status" value="1"/>
</dbReference>
<dbReference type="GO" id="GO:0043115">
    <property type="term" value="F:precorrin-2 dehydrogenase activity"/>
    <property type="evidence" value="ECO:0007669"/>
    <property type="project" value="UniProtKB-EC"/>
</dbReference>
<evidence type="ECO:0000256" key="2">
    <source>
        <dbReference type="ARBA" id="ARBA00012400"/>
    </source>
</evidence>
<keyword evidence="5" id="KW-0627">Porphyrin biosynthesis</keyword>
<dbReference type="PANTHER" id="PTHR35330:SF1">
    <property type="entry name" value="SIROHEME BIOSYNTHESIS PROTEIN MET8"/>
    <property type="match status" value="1"/>
</dbReference>
<evidence type="ECO:0000256" key="3">
    <source>
        <dbReference type="ARBA" id="ARBA00023002"/>
    </source>
</evidence>
<dbReference type="InterPro" id="IPR036291">
    <property type="entry name" value="NAD(P)-bd_dom_sf"/>
</dbReference>
<dbReference type="Gene3D" id="1.10.8.610">
    <property type="entry name" value="SirC, precorrin-2 dehydrogenase, C-terminal helical domain-like"/>
    <property type="match status" value="1"/>
</dbReference>
<evidence type="ECO:0000313" key="9">
    <source>
        <dbReference type="Proteomes" id="UP000182110"/>
    </source>
</evidence>
<dbReference type="GO" id="GO:0019354">
    <property type="term" value="P:siroheme biosynthetic process"/>
    <property type="evidence" value="ECO:0007669"/>
    <property type="project" value="InterPro"/>
</dbReference>
<feature type="domain" description="Siroheme synthase central" evidence="7">
    <location>
        <begin position="116"/>
        <end position="140"/>
    </location>
</feature>
<gene>
    <name evidence="8" type="ORF">BN1180_02932</name>
</gene>
<reference evidence="8 9" key="1">
    <citation type="journal article" date="2014" name="Genome Announc.">
        <title>Genome Sequence of Bacillus simplex Strain P558, Isolated from a Human Fecal Sample.</title>
        <authorList>
            <person name="Croce O."/>
            <person name="Hugon P."/>
            <person name="Lagier J.C."/>
            <person name="Bibi F."/>
            <person name="Robert C."/>
            <person name="Azhar E.I."/>
            <person name="Raoult D."/>
            <person name="Fournier P.E."/>
        </authorList>
    </citation>
    <scope>NUCLEOTIDE SEQUENCE [LARGE SCALE GENOMIC DNA]</scope>
    <source>
        <strain evidence="8 9">P558</strain>
    </source>
</reference>
<keyword evidence="9" id="KW-1185">Reference proteome</keyword>
<dbReference type="InterPro" id="IPR028281">
    <property type="entry name" value="Sirohaem_synthase_central"/>
</dbReference>
<evidence type="ECO:0000256" key="6">
    <source>
        <dbReference type="ARBA" id="ARBA00047561"/>
    </source>
</evidence>
<dbReference type="Proteomes" id="UP000182110">
    <property type="component" value="Unassembled WGS sequence"/>
</dbReference>
<accession>A0AAN2PI86</accession>
<keyword evidence="4" id="KW-0520">NAD</keyword>
<dbReference type="NCBIfam" id="NF005222">
    <property type="entry name" value="PRK06718.1"/>
    <property type="match status" value="1"/>
</dbReference>
<keyword evidence="3" id="KW-0560">Oxidoreductase</keyword>